<evidence type="ECO:0000256" key="4">
    <source>
        <dbReference type="ARBA" id="ARBA00022989"/>
    </source>
</evidence>
<dbReference type="GO" id="GO:0005254">
    <property type="term" value="F:chloride channel activity"/>
    <property type="evidence" value="ECO:0007669"/>
    <property type="project" value="UniProtKB-KW"/>
</dbReference>
<comment type="subcellular location">
    <subcellularLocation>
        <location evidence="1">Membrane</location>
        <topology evidence="1">Multi-pass membrane protein</topology>
    </subcellularLocation>
</comment>
<gene>
    <name evidence="11" type="ORF">M8523_27525</name>
</gene>
<keyword evidence="7" id="KW-0869">Chloride channel</keyword>
<dbReference type="GO" id="GO:0034707">
    <property type="term" value="C:chloride channel complex"/>
    <property type="evidence" value="ECO:0007669"/>
    <property type="project" value="UniProtKB-KW"/>
</dbReference>
<proteinExistence type="predicted"/>
<dbReference type="Gene3D" id="1.10.3080.10">
    <property type="entry name" value="Clc chloride channel"/>
    <property type="match status" value="1"/>
</dbReference>
<feature type="transmembrane region" description="Helical" evidence="10">
    <location>
        <begin position="99"/>
        <end position="117"/>
    </location>
</feature>
<feature type="transmembrane region" description="Helical" evidence="10">
    <location>
        <begin position="27"/>
        <end position="46"/>
    </location>
</feature>
<evidence type="ECO:0000313" key="12">
    <source>
        <dbReference type="Proteomes" id="UP001165667"/>
    </source>
</evidence>
<evidence type="ECO:0000256" key="6">
    <source>
        <dbReference type="ARBA" id="ARBA00023136"/>
    </source>
</evidence>
<evidence type="ECO:0000256" key="1">
    <source>
        <dbReference type="ARBA" id="ARBA00004141"/>
    </source>
</evidence>
<evidence type="ECO:0000256" key="7">
    <source>
        <dbReference type="ARBA" id="ARBA00023173"/>
    </source>
</evidence>
<keyword evidence="8" id="KW-0868">Chloride</keyword>
<dbReference type="PANTHER" id="PTHR43427:SF6">
    <property type="entry name" value="CHLORIDE CHANNEL PROTEIN CLC-E"/>
    <property type="match status" value="1"/>
</dbReference>
<organism evidence="11 12">
    <name type="scientific">Lichenifustis flavocetrariae</name>
    <dbReference type="NCBI Taxonomy" id="2949735"/>
    <lineage>
        <taxon>Bacteria</taxon>
        <taxon>Pseudomonadati</taxon>
        <taxon>Pseudomonadota</taxon>
        <taxon>Alphaproteobacteria</taxon>
        <taxon>Hyphomicrobiales</taxon>
        <taxon>Lichenihabitantaceae</taxon>
        <taxon>Lichenifustis</taxon>
    </lineage>
</organism>
<keyword evidence="6 10" id="KW-0472">Membrane</keyword>
<evidence type="ECO:0000313" key="11">
    <source>
        <dbReference type="EMBL" id="MCW6511721.1"/>
    </source>
</evidence>
<keyword evidence="2" id="KW-0813">Transport</keyword>
<dbReference type="InterPro" id="IPR050368">
    <property type="entry name" value="ClC-type_chloride_channel"/>
</dbReference>
<reference evidence="11" key="1">
    <citation type="submission" date="2022-05" db="EMBL/GenBank/DDBJ databases">
        <authorList>
            <person name="Pankratov T."/>
        </authorList>
    </citation>
    <scope>NUCLEOTIDE SEQUENCE</scope>
    <source>
        <strain evidence="11">BP6-180914</strain>
    </source>
</reference>
<dbReference type="AlphaFoldDB" id="A0AA41Z024"/>
<name>A0AA41Z024_9HYPH</name>
<protein>
    <submittedName>
        <fullName evidence="11">Chloride channel protein</fullName>
    </submittedName>
</protein>
<evidence type="ECO:0000256" key="2">
    <source>
        <dbReference type="ARBA" id="ARBA00022448"/>
    </source>
</evidence>
<keyword evidence="4 10" id="KW-1133">Transmembrane helix</keyword>
<dbReference type="PANTHER" id="PTHR43427">
    <property type="entry name" value="CHLORIDE CHANNEL PROTEIN CLC-E"/>
    <property type="match status" value="1"/>
</dbReference>
<feature type="transmembrane region" description="Helical" evidence="10">
    <location>
        <begin position="182"/>
        <end position="207"/>
    </location>
</feature>
<dbReference type="Pfam" id="PF00654">
    <property type="entry name" value="Voltage_CLC"/>
    <property type="match status" value="1"/>
</dbReference>
<feature type="transmembrane region" description="Helical" evidence="10">
    <location>
        <begin position="227"/>
        <end position="245"/>
    </location>
</feature>
<evidence type="ECO:0000256" key="3">
    <source>
        <dbReference type="ARBA" id="ARBA00022692"/>
    </source>
</evidence>
<evidence type="ECO:0000256" key="5">
    <source>
        <dbReference type="ARBA" id="ARBA00023065"/>
    </source>
</evidence>
<dbReference type="InterPro" id="IPR014743">
    <property type="entry name" value="Cl-channel_core"/>
</dbReference>
<dbReference type="EMBL" id="JAMOIM010000031">
    <property type="protein sequence ID" value="MCW6511721.1"/>
    <property type="molecule type" value="Genomic_DNA"/>
</dbReference>
<feature type="transmembrane region" description="Helical" evidence="10">
    <location>
        <begin position="66"/>
        <end position="87"/>
    </location>
</feature>
<comment type="caution">
    <text evidence="11">The sequence shown here is derived from an EMBL/GenBank/DDBJ whole genome shotgun (WGS) entry which is preliminary data.</text>
</comment>
<keyword evidence="9" id="KW-0407">Ion channel</keyword>
<feature type="transmembrane region" description="Helical" evidence="10">
    <location>
        <begin position="129"/>
        <end position="146"/>
    </location>
</feature>
<keyword evidence="12" id="KW-1185">Reference proteome</keyword>
<keyword evidence="5" id="KW-0406">Ion transport</keyword>
<keyword evidence="3 10" id="KW-0812">Transmembrane</keyword>
<evidence type="ECO:0000256" key="8">
    <source>
        <dbReference type="ARBA" id="ARBA00023214"/>
    </source>
</evidence>
<dbReference type="SUPFAM" id="SSF81340">
    <property type="entry name" value="Clc chloride channel"/>
    <property type="match status" value="1"/>
</dbReference>
<dbReference type="Proteomes" id="UP001165667">
    <property type="component" value="Unassembled WGS sequence"/>
</dbReference>
<dbReference type="InterPro" id="IPR001807">
    <property type="entry name" value="ClC"/>
</dbReference>
<sequence length="270" mass="27996">MAAAYGVPLGGALFALEVMRGALSLRLVLPAIMASLIATAISWPVLPDAVTYPIPDYPAPLSISVWAVLAGPIAGVVSVVYVRAIAWADHHNPKGCQRLAVLAIALGGRGVVSIWFPQLLGNGKDVSELGFLGNVQFATLLALLSLKPIPTFLCLGNAAPGGAVHAVADARGAAWRRSRARLVLAVAGVPAGEFALVGGESVLGATTHGPISAVVLMMELTGRDRSFIVPLLLGVATATLVSRTIERRSIYDARSTDAEVRAMDRDPASP</sequence>
<evidence type="ECO:0000256" key="10">
    <source>
        <dbReference type="SAM" id="Phobius"/>
    </source>
</evidence>
<dbReference type="RefSeq" id="WP_282588098.1">
    <property type="nucleotide sequence ID" value="NZ_JAMOIM010000031.1"/>
</dbReference>
<accession>A0AA41Z024</accession>
<evidence type="ECO:0000256" key="9">
    <source>
        <dbReference type="ARBA" id="ARBA00023303"/>
    </source>
</evidence>